<evidence type="ECO:0000313" key="9">
    <source>
        <dbReference type="EMBL" id="CAK7929576.1"/>
    </source>
</evidence>
<dbReference type="GO" id="GO:0046872">
    <property type="term" value="F:metal ion binding"/>
    <property type="evidence" value="ECO:0007669"/>
    <property type="project" value="UniProtKB-KW"/>
</dbReference>
<accession>A0AAV1U6C7</accession>
<dbReference type="InterPro" id="IPR056520">
    <property type="entry name" value="ARM_KDM8_N"/>
</dbReference>
<evidence type="ECO:0000256" key="6">
    <source>
        <dbReference type="ARBA" id="ARBA00023004"/>
    </source>
</evidence>
<evidence type="ECO:0000256" key="2">
    <source>
        <dbReference type="ARBA" id="ARBA00004123"/>
    </source>
</evidence>
<comment type="cofactor">
    <cofactor evidence="1">
        <name>Fe(2+)</name>
        <dbReference type="ChEBI" id="CHEBI:29033"/>
    </cofactor>
</comment>
<evidence type="ECO:0000256" key="3">
    <source>
        <dbReference type="ARBA" id="ARBA00022723"/>
    </source>
</evidence>
<evidence type="ECO:0000259" key="8">
    <source>
        <dbReference type="PROSITE" id="PS51184"/>
    </source>
</evidence>
<dbReference type="AlphaFoldDB" id="A0AAV1U6C7"/>
<keyword evidence="6" id="KW-0408">Iron</keyword>
<dbReference type="FunFam" id="2.60.120.650:FF:000061">
    <property type="entry name" value="Glucosamine 6-phosphate N-acetyltransferase"/>
    <property type="match status" value="1"/>
</dbReference>
<keyword evidence="7" id="KW-0539">Nucleus</keyword>
<dbReference type="InterPro" id="IPR003347">
    <property type="entry name" value="JmjC_dom"/>
</dbReference>
<dbReference type="InterPro" id="IPR041667">
    <property type="entry name" value="Cupin_8"/>
</dbReference>
<dbReference type="EMBL" id="CAKLBY020000153">
    <property type="protein sequence ID" value="CAK7929576.1"/>
    <property type="molecule type" value="Genomic_DNA"/>
</dbReference>
<dbReference type="PANTHER" id="PTHR12461:SF105">
    <property type="entry name" value="HYPOXIA-INDUCIBLE FACTOR 1-ALPHA INHIBITOR"/>
    <property type="match status" value="1"/>
</dbReference>
<sequence length="440" mass="49992">MRVNMTTDEVHPVLPLLFLQHLRDVGGAAIADLLQRATTLEEKTELLIATSEKHTELETVASAVYERTWEKLHCGSWKDVLPVWRQAFGLASVLQARSLLRCQQFLDCLRTLDMCLMMAGPFAPSETHKLLAGVEQQLEEQTPRKEEVRRIKKPRLEKRVLCAAHDAKEQKVKLSFPLQEVKTPTLDEFRHHVMMQTKPVIITGAMEFWPALGRAAGPDRAWKNEEYIRRVAGLRTVPVEVGSSYIGDDWGQELMTINEFLDRHIVPQLGNNGTDSGIPGSQAAPSNKLGYLAQHRLFDQIPVLGRDIVTPDYCTVQRADHSNDGEDEDITINCWFGPGGTVSPLHFDRKDNLLCQVVGVKYVRLYAPEESERLYAMEGLLSNTSQVQVENPDNNKFPKFCHAKYVECILSEGEMLYIPPKYWHYVKSLSTSFSVSFWWS</sequence>
<evidence type="ECO:0000256" key="5">
    <source>
        <dbReference type="ARBA" id="ARBA00023002"/>
    </source>
</evidence>
<organism evidence="9 10">
    <name type="scientific">Peronospora matthiolae</name>
    <dbReference type="NCBI Taxonomy" id="2874970"/>
    <lineage>
        <taxon>Eukaryota</taxon>
        <taxon>Sar</taxon>
        <taxon>Stramenopiles</taxon>
        <taxon>Oomycota</taxon>
        <taxon>Peronosporomycetes</taxon>
        <taxon>Peronosporales</taxon>
        <taxon>Peronosporaceae</taxon>
        <taxon>Peronospora</taxon>
    </lineage>
</organism>
<dbReference type="Pfam" id="PF24472">
    <property type="entry name" value="ARM_KDM8_N"/>
    <property type="match status" value="1"/>
</dbReference>
<dbReference type="Proteomes" id="UP001162060">
    <property type="component" value="Unassembled WGS sequence"/>
</dbReference>
<feature type="domain" description="JmjC" evidence="8">
    <location>
        <begin position="290"/>
        <end position="440"/>
    </location>
</feature>
<proteinExistence type="predicted"/>
<name>A0AAV1U6C7_9STRA</name>
<dbReference type="SMART" id="SM00558">
    <property type="entry name" value="JmjC"/>
    <property type="match status" value="1"/>
</dbReference>
<keyword evidence="5" id="KW-0560">Oxidoreductase</keyword>
<reference evidence="9" key="1">
    <citation type="submission" date="2024-01" db="EMBL/GenBank/DDBJ databases">
        <authorList>
            <person name="Webb A."/>
        </authorList>
    </citation>
    <scope>NUCLEOTIDE SEQUENCE</scope>
    <source>
        <strain evidence="9">Pm1</strain>
    </source>
</reference>
<comment type="caution">
    <text evidence="9">The sequence shown here is derived from an EMBL/GenBank/DDBJ whole genome shotgun (WGS) entry which is preliminary data.</text>
</comment>
<dbReference type="SUPFAM" id="SSF51197">
    <property type="entry name" value="Clavaminate synthase-like"/>
    <property type="match status" value="1"/>
</dbReference>
<gene>
    <name evidence="9" type="ORF">PM001_LOCUS14726</name>
</gene>
<evidence type="ECO:0000256" key="4">
    <source>
        <dbReference type="ARBA" id="ARBA00022964"/>
    </source>
</evidence>
<evidence type="ECO:0000256" key="7">
    <source>
        <dbReference type="ARBA" id="ARBA00023242"/>
    </source>
</evidence>
<keyword evidence="3" id="KW-0479">Metal-binding</keyword>
<evidence type="ECO:0000313" key="10">
    <source>
        <dbReference type="Proteomes" id="UP001162060"/>
    </source>
</evidence>
<protein>
    <recommendedName>
        <fullName evidence="8">JmjC domain-containing protein</fullName>
    </recommendedName>
</protein>
<dbReference type="PANTHER" id="PTHR12461">
    <property type="entry name" value="HYPOXIA-INDUCIBLE FACTOR 1 ALPHA INHIBITOR-RELATED"/>
    <property type="match status" value="1"/>
</dbReference>
<dbReference type="GO" id="GO:0005634">
    <property type="term" value="C:nucleus"/>
    <property type="evidence" value="ECO:0007669"/>
    <property type="project" value="UniProtKB-SubCell"/>
</dbReference>
<keyword evidence="4" id="KW-0223">Dioxygenase</keyword>
<comment type="subcellular location">
    <subcellularLocation>
        <location evidence="2">Nucleus</location>
    </subcellularLocation>
</comment>
<dbReference type="PROSITE" id="PS51184">
    <property type="entry name" value="JMJC"/>
    <property type="match status" value="1"/>
</dbReference>
<dbReference type="Gene3D" id="2.60.120.650">
    <property type="entry name" value="Cupin"/>
    <property type="match status" value="1"/>
</dbReference>
<dbReference type="GO" id="GO:0051213">
    <property type="term" value="F:dioxygenase activity"/>
    <property type="evidence" value="ECO:0007669"/>
    <property type="project" value="UniProtKB-KW"/>
</dbReference>
<evidence type="ECO:0000256" key="1">
    <source>
        <dbReference type="ARBA" id="ARBA00001954"/>
    </source>
</evidence>
<dbReference type="Pfam" id="PF13621">
    <property type="entry name" value="Cupin_8"/>
    <property type="match status" value="1"/>
</dbReference>